<name>A0ABT9P1I5_9ACTN</name>
<evidence type="ECO:0000313" key="2">
    <source>
        <dbReference type="Proteomes" id="UP001235712"/>
    </source>
</evidence>
<protein>
    <recommendedName>
        <fullName evidence="3">Helix-turn-helix protein</fullName>
    </recommendedName>
</protein>
<accession>A0ABT9P1I5</accession>
<dbReference type="EMBL" id="JAUSQZ010000001">
    <property type="protein sequence ID" value="MDP9826542.1"/>
    <property type="molecule type" value="Genomic_DNA"/>
</dbReference>
<evidence type="ECO:0000313" key="1">
    <source>
        <dbReference type="EMBL" id="MDP9826542.1"/>
    </source>
</evidence>
<comment type="caution">
    <text evidence="1">The sequence shown here is derived from an EMBL/GenBank/DDBJ whole genome shotgun (WGS) entry which is preliminary data.</text>
</comment>
<proteinExistence type="predicted"/>
<reference evidence="1 2" key="1">
    <citation type="submission" date="2023-07" db="EMBL/GenBank/DDBJ databases">
        <title>Sequencing the genomes of 1000 actinobacteria strains.</title>
        <authorList>
            <person name="Klenk H.-P."/>
        </authorList>
    </citation>
    <scope>NUCLEOTIDE SEQUENCE [LARGE SCALE GENOMIC DNA]</scope>
    <source>
        <strain evidence="1 2">DSM 44388</strain>
    </source>
</reference>
<evidence type="ECO:0008006" key="3">
    <source>
        <dbReference type="Google" id="ProtNLM"/>
    </source>
</evidence>
<dbReference type="Proteomes" id="UP001235712">
    <property type="component" value="Unassembled WGS sequence"/>
</dbReference>
<organism evidence="1 2">
    <name type="scientific">Kineosporia succinea</name>
    <dbReference type="NCBI Taxonomy" id="84632"/>
    <lineage>
        <taxon>Bacteria</taxon>
        <taxon>Bacillati</taxon>
        <taxon>Actinomycetota</taxon>
        <taxon>Actinomycetes</taxon>
        <taxon>Kineosporiales</taxon>
        <taxon>Kineosporiaceae</taxon>
        <taxon>Kineosporia</taxon>
    </lineage>
</organism>
<dbReference type="RefSeq" id="WP_307241441.1">
    <property type="nucleotide sequence ID" value="NZ_JAUSQZ010000001.1"/>
</dbReference>
<gene>
    <name evidence="1" type="ORF">J2S57_002291</name>
</gene>
<sequence>MSEDLLARSDFQTACRERDFGLVFRLMRQWDGASQDRIAAPVEGLTQSRVSRIMASNDRVATVEVMERIADALHIPGGFIGLAPRRWEGQEANRTTTSAPVAPSAPGPAPVVGELVDEQLDVTLDVGPDGAVTIRQVHHLRNLGDTPVTGLTRQVWFKHVTGPLSVKETDSDRNVFIKTIHDVGVQVKFSCQIFPAIAPGESATVGYECSGGQFSDELYWRQTVFLPTQLLQLQMRLNGVEALSGCTAVEERLDGSEITAAESLSLANEENTTVIDLNRRDLRSNQSVTLRWDVPRATA</sequence>
<keyword evidence="2" id="KW-1185">Reference proteome</keyword>